<evidence type="ECO:0000256" key="3">
    <source>
        <dbReference type="ARBA" id="ARBA00022723"/>
    </source>
</evidence>
<evidence type="ECO:0000256" key="7">
    <source>
        <dbReference type="RuleBase" id="RU000461"/>
    </source>
</evidence>
<evidence type="ECO:0000313" key="9">
    <source>
        <dbReference type="Proteomes" id="UP000317940"/>
    </source>
</evidence>
<dbReference type="PROSITE" id="PS00086">
    <property type="entry name" value="CYTOCHROME_P450"/>
    <property type="match status" value="1"/>
</dbReference>
<comment type="similarity">
    <text evidence="1 7">Belongs to the cytochrome P450 family.</text>
</comment>
<comment type="caution">
    <text evidence="8">The sequence shown here is derived from an EMBL/GenBank/DDBJ whole genome shotgun (WGS) entry which is preliminary data.</text>
</comment>
<dbReference type="AlphaFoldDB" id="A0A561UCE0"/>
<dbReference type="InterPro" id="IPR017972">
    <property type="entry name" value="Cyt_P450_CS"/>
</dbReference>
<dbReference type="PANTHER" id="PTHR46696:SF1">
    <property type="entry name" value="CYTOCHROME P450 YJIB-RELATED"/>
    <property type="match status" value="1"/>
</dbReference>
<proteinExistence type="inferred from homology"/>
<dbReference type="FunFam" id="1.10.630.10:FF:000018">
    <property type="entry name" value="Cytochrome P450 monooxygenase"/>
    <property type="match status" value="1"/>
</dbReference>
<sequence>MTVESQAPDLPGLPMVRLSPLAEPPQYAGLREQAPISRHRWPNGVEAWLVTRYQDVRALLGDPRVSVNRFQAMPPSLSVGRKSTVMLPKSLIGMDPPEHTTRRRLYMRELTVRQVERLRPRIGQIVDQHLDELLAAGRTADLVRQFALPIPSLVIAELLGVPAEERAEFQRHTQTILGVDTPAEEVQRATTALMDCLRALVRLRRDEPGEDILSRLGASEVDGAPLTEDELVGHAMLLLIAGHETTANMLALGVATLLGATEAPGPLTADPERLEQVVEELLRFHAVIQFGLVRRAAEDIEIAGVTIRAGEWLVCSLVSANRDAGLCPHAERFDPERSGAKHLSFGYGIHQCAGQNLARLELRIALARLFARLPGLRLAQPLETLPFRADAWVYGLYELPVRW</sequence>
<dbReference type="EMBL" id="VIWT01000001">
    <property type="protein sequence ID" value="TWF97034.1"/>
    <property type="molecule type" value="Genomic_DNA"/>
</dbReference>
<evidence type="ECO:0000256" key="1">
    <source>
        <dbReference type="ARBA" id="ARBA00010617"/>
    </source>
</evidence>
<gene>
    <name evidence="8" type="ORF">FHX73_11809</name>
</gene>
<dbReference type="GO" id="GO:0016705">
    <property type="term" value="F:oxidoreductase activity, acting on paired donors, with incorporation or reduction of molecular oxygen"/>
    <property type="evidence" value="ECO:0007669"/>
    <property type="project" value="InterPro"/>
</dbReference>
<keyword evidence="9" id="KW-1185">Reference proteome</keyword>
<evidence type="ECO:0000256" key="6">
    <source>
        <dbReference type="ARBA" id="ARBA00023033"/>
    </source>
</evidence>
<dbReference type="InterPro" id="IPR002397">
    <property type="entry name" value="Cyt_P450_B"/>
</dbReference>
<dbReference type="Pfam" id="PF00067">
    <property type="entry name" value="p450"/>
    <property type="match status" value="1"/>
</dbReference>
<dbReference type="OrthoDB" id="3664945at2"/>
<evidence type="ECO:0000256" key="5">
    <source>
        <dbReference type="ARBA" id="ARBA00023004"/>
    </source>
</evidence>
<dbReference type="Proteomes" id="UP000317940">
    <property type="component" value="Unassembled WGS sequence"/>
</dbReference>
<accession>A0A561UCE0</accession>
<reference evidence="8 9" key="1">
    <citation type="submission" date="2019-06" db="EMBL/GenBank/DDBJ databases">
        <title>Sequencing the genomes of 1000 actinobacteria strains.</title>
        <authorList>
            <person name="Klenk H.-P."/>
        </authorList>
    </citation>
    <scope>NUCLEOTIDE SEQUENCE [LARGE SCALE GENOMIC DNA]</scope>
    <source>
        <strain evidence="8 9">DSM 44826</strain>
    </source>
</reference>
<organism evidence="8 9">
    <name type="scientific">Kitasatospora viridis</name>
    <dbReference type="NCBI Taxonomy" id="281105"/>
    <lineage>
        <taxon>Bacteria</taxon>
        <taxon>Bacillati</taxon>
        <taxon>Actinomycetota</taxon>
        <taxon>Actinomycetes</taxon>
        <taxon>Kitasatosporales</taxon>
        <taxon>Streptomycetaceae</taxon>
        <taxon>Kitasatospora</taxon>
    </lineage>
</organism>
<keyword evidence="5 7" id="KW-0408">Iron</keyword>
<dbReference type="RefSeq" id="WP_145903311.1">
    <property type="nucleotide sequence ID" value="NZ_BAAAMZ010000043.1"/>
</dbReference>
<dbReference type="InterPro" id="IPR001128">
    <property type="entry name" value="Cyt_P450"/>
</dbReference>
<evidence type="ECO:0000256" key="2">
    <source>
        <dbReference type="ARBA" id="ARBA00022617"/>
    </source>
</evidence>
<keyword evidence="3 7" id="KW-0479">Metal-binding</keyword>
<dbReference type="GO" id="GO:0005506">
    <property type="term" value="F:iron ion binding"/>
    <property type="evidence" value="ECO:0007669"/>
    <property type="project" value="InterPro"/>
</dbReference>
<dbReference type="PRINTS" id="PR00385">
    <property type="entry name" value="P450"/>
</dbReference>
<dbReference type="SUPFAM" id="SSF48264">
    <property type="entry name" value="Cytochrome P450"/>
    <property type="match status" value="1"/>
</dbReference>
<dbReference type="GO" id="GO:0004497">
    <property type="term" value="F:monooxygenase activity"/>
    <property type="evidence" value="ECO:0007669"/>
    <property type="project" value="UniProtKB-KW"/>
</dbReference>
<dbReference type="InterPro" id="IPR036396">
    <property type="entry name" value="Cyt_P450_sf"/>
</dbReference>
<dbReference type="CDD" id="cd11030">
    <property type="entry name" value="CYP105-like"/>
    <property type="match status" value="1"/>
</dbReference>
<evidence type="ECO:0000313" key="8">
    <source>
        <dbReference type="EMBL" id="TWF97034.1"/>
    </source>
</evidence>
<name>A0A561UCE0_9ACTN</name>
<dbReference type="GO" id="GO:0020037">
    <property type="term" value="F:heme binding"/>
    <property type="evidence" value="ECO:0007669"/>
    <property type="project" value="InterPro"/>
</dbReference>
<protein>
    <submittedName>
        <fullName evidence="8">Cytochrome P450</fullName>
    </submittedName>
</protein>
<keyword evidence="4 7" id="KW-0560">Oxidoreductase</keyword>
<keyword evidence="2 7" id="KW-0349">Heme</keyword>
<evidence type="ECO:0000256" key="4">
    <source>
        <dbReference type="ARBA" id="ARBA00023002"/>
    </source>
</evidence>
<dbReference type="PRINTS" id="PR00359">
    <property type="entry name" value="BP450"/>
</dbReference>
<dbReference type="PANTHER" id="PTHR46696">
    <property type="entry name" value="P450, PUTATIVE (EUROFUNG)-RELATED"/>
    <property type="match status" value="1"/>
</dbReference>
<dbReference type="Gene3D" id="1.10.630.10">
    <property type="entry name" value="Cytochrome P450"/>
    <property type="match status" value="1"/>
</dbReference>
<keyword evidence="6 7" id="KW-0503">Monooxygenase</keyword>